<gene>
    <name evidence="2" type="ORF">A2U01_0004197</name>
</gene>
<evidence type="ECO:0000313" key="2">
    <source>
        <dbReference type="EMBL" id="MCH83378.1"/>
    </source>
</evidence>
<comment type="caution">
    <text evidence="2">The sequence shown here is derived from an EMBL/GenBank/DDBJ whole genome shotgun (WGS) entry which is preliminary data.</text>
</comment>
<proteinExistence type="predicted"/>
<evidence type="ECO:0000256" key="1">
    <source>
        <dbReference type="SAM" id="Phobius"/>
    </source>
</evidence>
<name>A0A392M9A6_9FABA</name>
<feature type="transmembrane region" description="Helical" evidence="1">
    <location>
        <begin position="47"/>
        <end position="64"/>
    </location>
</feature>
<keyword evidence="3" id="KW-1185">Reference proteome</keyword>
<feature type="transmembrane region" description="Helical" evidence="1">
    <location>
        <begin position="22"/>
        <end position="40"/>
    </location>
</feature>
<accession>A0A392M9A6</accession>
<protein>
    <submittedName>
        <fullName evidence="2">Uncharacterized protein</fullName>
    </submittedName>
</protein>
<keyword evidence="1" id="KW-1133">Transmembrane helix</keyword>
<sequence length="141" mass="16332">MMVFLVAAAAKPKLMPWCYLEMWLFGHGIFIIVLSILLMVLQKGHQFIFIIVLPVIIVLIMLSMEFLPPFVLLMVFNAFNTTPFHSVKVAILRKVVIIYFGLQHDRRLVREALQKMKGKIHEIAGVVYWSPISSRVLQVYF</sequence>
<dbReference type="EMBL" id="LXQA010005085">
    <property type="protein sequence ID" value="MCH83378.1"/>
    <property type="molecule type" value="Genomic_DNA"/>
</dbReference>
<keyword evidence="1" id="KW-0472">Membrane</keyword>
<organism evidence="2 3">
    <name type="scientific">Trifolium medium</name>
    <dbReference type="NCBI Taxonomy" id="97028"/>
    <lineage>
        <taxon>Eukaryota</taxon>
        <taxon>Viridiplantae</taxon>
        <taxon>Streptophyta</taxon>
        <taxon>Embryophyta</taxon>
        <taxon>Tracheophyta</taxon>
        <taxon>Spermatophyta</taxon>
        <taxon>Magnoliopsida</taxon>
        <taxon>eudicotyledons</taxon>
        <taxon>Gunneridae</taxon>
        <taxon>Pentapetalae</taxon>
        <taxon>rosids</taxon>
        <taxon>fabids</taxon>
        <taxon>Fabales</taxon>
        <taxon>Fabaceae</taxon>
        <taxon>Papilionoideae</taxon>
        <taxon>50 kb inversion clade</taxon>
        <taxon>NPAAA clade</taxon>
        <taxon>Hologalegina</taxon>
        <taxon>IRL clade</taxon>
        <taxon>Trifolieae</taxon>
        <taxon>Trifolium</taxon>
    </lineage>
</organism>
<keyword evidence="1" id="KW-0812">Transmembrane</keyword>
<dbReference type="AlphaFoldDB" id="A0A392M9A6"/>
<evidence type="ECO:0000313" key="3">
    <source>
        <dbReference type="Proteomes" id="UP000265520"/>
    </source>
</evidence>
<dbReference type="Proteomes" id="UP000265520">
    <property type="component" value="Unassembled WGS sequence"/>
</dbReference>
<reference evidence="2 3" key="1">
    <citation type="journal article" date="2018" name="Front. Plant Sci.">
        <title>Red Clover (Trifolium pratense) and Zigzag Clover (T. medium) - A Picture of Genomic Similarities and Differences.</title>
        <authorList>
            <person name="Dluhosova J."/>
            <person name="Istvanek J."/>
            <person name="Nedelnik J."/>
            <person name="Repkova J."/>
        </authorList>
    </citation>
    <scope>NUCLEOTIDE SEQUENCE [LARGE SCALE GENOMIC DNA]</scope>
    <source>
        <strain evidence="3">cv. 10/8</strain>
        <tissue evidence="2">Leaf</tissue>
    </source>
</reference>